<evidence type="ECO:0000313" key="9">
    <source>
        <dbReference type="EMBL" id="GAA3220891.1"/>
    </source>
</evidence>
<accession>A0ABP6QE26</accession>
<comment type="similarity">
    <text evidence="2">Belongs to the bacterial sugar transferase family.</text>
</comment>
<keyword evidence="4 7" id="KW-0812">Transmembrane</keyword>
<protein>
    <recommendedName>
        <fullName evidence="8">Bacterial sugar transferase domain-containing protein</fullName>
    </recommendedName>
</protein>
<comment type="caution">
    <text evidence="9">The sequence shown here is derived from an EMBL/GenBank/DDBJ whole genome shotgun (WGS) entry which is preliminary data.</text>
</comment>
<dbReference type="Proteomes" id="UP001501237">
    <property type="component" value="Unassembled WGS sequence"/>
</dbReference>
<keyword evidence="3" id="KW-0808">Transferase</keyword>
<reference evidence="10" key="1">
    <citation type="journal article" date="2019" name="Int. J. Syst. Evol. Microbiol.">
        <title>The Global Catalogue of Microorganisms (GCM) 10K type strain sequencing project: providing services to taxonomists for standard genome sequencing and annotation.</title>
        <authorList>
            <consortium name="The Broad Institute Genomics Platform"/>
            <consortium name="The Broad Institute Genome Sequencing Center for Infectious Disease"/>
            <person name="Wu L."/>
            <person name="Ma J."/>
        </authorList>
    </citation>
    <scope>NUCLEOTIDE SEQUENCE [LARGE SCALE GENOMIC DNA]</scope>
    <source>
        <strain evidence="10">JCM 9377</strain>
    </source>
</reference>
<keyword evidence="5 7" id="KW-1133">Transmembrane helix</keyword>
<keyword evidence="10" id="KW-1185">Reference proteome</keyword>
<keyword evidence="6 7" id="KW-0472">Membrane</keyword>
<feature type="transmembrane region" description="Helical" evidence="7">
    <location>
        <begin position="57"/>
        <end position="79"/>
    </location>
</feature>
<evidence type="ECO:0000256" key="3">
    <source>
        <dbReference type="ARBA" id="ARBA00022679"/>
    </source>
</evidence>
<feature type="transmembrane region" description="Helical" evidence="7">
    <location>
        <begin position="227"/>
        <end position="250"/>
    </location>
</feature>
<proteinExistence type="inferred from homology"/>
<dbReference type="EMBL" id="BAAAUV010000011">
    <property type="protein sequence ID" value="GAA3220891.1"/>
    <property type="molecule type" value="Genomic_DNA"/>
</dbReference>
<dbReference type="NCBIfam" id="TIGR03025">
    <property type="entry name" value="EPS_sugtrans"/>
    <property type="match status" value="1"/>
</dbReference>
<evidence type="ECO:0000256" key="2">
    <source>
        <dbReference type="ARBA" id="ARBA00006464"/>
    </source>
</evidence>
<evidence type="ECO:0000313" key="10">
    <source>
        <dbReference type="Proteomes" id="UP001501237"/>
    </source>
</evidence>
<dbReference type="PANTHER" id="PTHR30576">
    <property type="entry name" value="COLANIC BIOSYNTHESIS UDP-GLUCOSE LIPID CARRIER TRANSFERASE"/>
    <property type="match status" value="1"/>
</dbReference>
<evidence type="ECO:0000256" key="5">
    <source>
        <dbReference type="ARBA" id="ARBA00022989"/>
    </source>
</evidence>
<gene>
    <name evidence="9" type="ORF">GCM10010468_45750</name>
</gene>
<evidence type="ECO:0000259" key="8">
    <source>
        <dbReference type="Pfam" id="PF02397"/>
    </source>
</evidence>
<evidence type="ECO:0000256" key="7">
    <source>
        <dbReference type="SAM" id="Phobius"/>
    </source>
</evidence>
<evidence type="ECO:0000256" key="6">
    <source>
        <dbReference type="ARBA" id="ARBA00023136"/>
    </source>
</evidence>
<feature type="domain" description="Bacterial sugar transferase" evidence="8">
    <location>
        <begin position="222"/>
        <end position="403"/>
    </location>
</feature>
<dbReference type="InterPro" id="IPR017475">
    <property type="entry name" value="EPS_sugar_tfrase"/>
</dbReference>
<feature type="transmembrane region" description="Helical" evidence="7">
    <location>
        <begin position="28"/>
        <end position="45"/>
    </location>
</feature>
<organism evidence="9 10">
    <name type="scientific">Actinocorallia longicatena</name>
    <dbReference type="NCBI Taxonomy" id="111803"/>
    <lineage>
        <taxon>Bacteria</taxon>
        <taxon>Bacillati</taxon>
        <taxon>Actinomycetota</taxon>
        <taxon>Actinomycetes</taxon>
        <taxon>Streptosporangiales</taxon>
        <taxon>Thermomonosporaceae</taxon>
        <taxon>Actinocorallia</taxon>
    </lineage>
</organism>
<dbReference type="PANTHER" id="PTHR30576:SF0">
    <property type="entry name" value="UNDECAPRENYL-PHOSPHATE N-ACETYLGALACTOSAMINYL 1-PHOSPHATE TRANSFERASE-RELATED"/>
    <property type="match status" value="1"/>
</dbReference>
<name>A0ABP6QE26_9ACTN</name>
<dbReference type="InterPro" id="IPR003362">
    <property type="entry name" value="Bact_transf"/>
</dbReference>
<dbReference type="Pfam" id="PF02397">
    <property type="entry name" value="Bac_transf"/>
    <property type="match status" value="1"/>
</dbReference>
<evidence type="ECO:0000256" key="4">
    <source>
        <dbReference type="ARBA" id="ARBA00022692"/>
    </source>
</evidence>
<evidence type="ECO:0000256" key="1">
    <source>
        <dbReference type="ARBA" id="ARBA00004141"/>
    </source>
</evidence>
<sequence length="408" mass="43806">MAAILLCVVNFEAQLYGRRNYLTVRNTVTLLSRAALLAAASLVIAHEAKTGLLSPPAGPQIIGMLTLFATASVAGRVILDQHRSRITSGTPVVIVGAGPVADAVASALDARPEHGLAPIGRLRNLDPTQPGVDGLLGRTARGSATPSPILDVESAIIVLEEVTDAEAAEAVRVARALGIDVRVIPSPLAMSAISRSRVQHIGGFACVTLSPPASRGLSRAAKRAFDVLAASASMAAVWPLLLACAVAVRWEGGAGVLFRQTRVGQHGRPFVVLKFRTMQPADDHEAETRWSISGDGRIGPVGRFLRRTSLDELPQLWNVIRGDMSLVGPRPERPHFVAHFSEIIPGYDARHRVPVGITGWAQVNGMRGNTSIALRARFDNQYIDTWSFWSDIKIILMTVKEVFCRAEK</sequence>
<comment type="subcellular location">
    <subcellularLocation>
        <location evidence="1">Membrane</location>
        <topology evidence="1">Multi-pass membrane protein</topology>
    </subcellularLocation>
</comment>